<dbReference type="Gene3D" id="2.160.10.10">
    <property type="entry name" value="Hexapeptide repeat proteins"/>
    <property type="match status" value="1"/>
</dbReference>
<keyword evidence="1" id="KW-0808">Transferase</keyword>
<protein>
    <submittedName>
        <fullName evidence="1">Acyltransferase</fullName>
    </submittedName>
</protein>
<dbReference type="InterPro" id="IPR001451">
    <property type="entry name" value="Hexapep"/>
</dbReference>
<dbReference type="CDD" id="cd04647">
    <property type="entry name" value="LbH_MAT_like"/>
    <property type="match status" value="1"/>
</dbReference>
<dbReference type="InterPro" id="IPR011004">
    <property type="entry name" value="Trimer_LpxA-like_sf"/>
</dbReference>
<reference evidence="1 2" key="1">
    <citation type="submission" date="2021-07" db="EMBL/GenBank/DDBJ databases">
        <authorList>
            <person name="Kim M.K."/>
        </authorList>
    </citation>
    <scope>NUCLEOTIDE SEQUENCE [LARGE SCALE GENOMIC DNA]</scope>
    <source>
        <strain evidence="1 2">HLY7-15</strain>
    </source>
</reference>
<dbReference type="EMBL" id="JAHWXQ010000003">
    <property type="protein sequence ID" value="MBW3366059.1"/>
    <property type="molecule type" value="Genomic_DNA"/>
</dbReference>
<dbReference type="GO" id="GO:0016746">
    <property type="term" value="F:acyltransferase activity"/>
    <property type="evidence" value="ECO:0007669"/>
    <property type="project" value="UniProtKB-KW"/>
</dbReference>
<proteinExistence type="predicted"/>
<keyword evidence="1" id="KW-0012">Acyltransferase</keyword>
<dbReference type="SUPFAM" id="SSF51161">
    <property type="entry name" value="Trimeric LpxA-like enzymes"/>
    <property type="match status" value="1"/>
</dbReference>
<keyword evidence="2" id="KW-1185">Reference proteome</keyword>
<accession>A0ABS6XDI5</accession>
<dbReference type="RefSeq" id="WP_199110554.1">
    <property type="nucleotide sequence ID" value="NZ_JAHWXQ010000003.1"/>
</dbReference>
<name>A0ABS6XDI5_9BACT</name>
<dbReference type="Pfam" id="PF00132">
    <property type="entry name" value="Hexapep"/>
    <property type="match status" value="1"/>
</dbReference>
<dbReference type="PANTHER" id="PTHR23416">
    <property type="entry name" value="SIALIC ACID SYNTHASE-RELATED"/>
    <property type="match status" value="1"/>
</dbReference>
<gene>
    <name evidence="1" type="ORF">KYK27_13435</name>
</gene>
<comment type="caution">
    <text evidence="1">The sequence shown here is derived from an EMBL/GenBank/DDBJ whole genome shotgun (WGS) entry which is preliminary data.</text>
</comment>
<evidence type="ECO:0000313" key="2">
    <source>
        <dbReference type="Proteomes" id="UP000774935"/>
    </source>
</evidence>
<sequence length="197" mass="22126">MTYVEIKERQTGRDKFNRNKRIIDLLVYVMKFLPKFLRIFIWDTVSPFSQIPFIGLRYVILKSLIKNCGSNIRIGKNVNFIYWEYIEIGDNVSIHPNCYIDGAGGVKIGNDVSIAHNTSILSADHNWSDYTLPIKYNSVTTKSVLISNDVWIACGCRILGGVKINTRSIIAAGAVVNKDVKSNAIFGGVPARLIKEI</sequence>
<dbReference type="Proteomes" id="UP000774935">
    <property type="component" value="Unassembled WGS sequence"/>
</dbReference>
<organism evidence="1 2">
    <name type="scientific">Pontibacter populi</name>
    <dbReference type="NCBI Taxonomy" id="890055"/>
    <lineage>
        <taxon>Bacteria</taxon>
        <taxon>Pseudomonadati</taxon>
        <taxon>Bacteroidota</taxon>
        <taxon>Cytophagia</taxon>
        <taxon>Cytophagales</taxon>
        <taxon>Hymenobacteraceae</taxon>
        <taxon>Pontibacter</taxon>
    </lineage>
</organism>
<evidence type="ECO:0000313" key="1">
    <source>
        <dbReference type="EMBL" id="MBW3366059.1"/>
    </source>
</evidence>
<dbReference type="InterPro" id="IPR051159">
    <property type="entry name" value="Hexapeptide_acetyltransf"/>
</dbReference>